<dbReference type="EMBL" id="JAWXYB010000018">
    <property type="protein sequence ID" value="MDX5929809.1"/>
    <property type="molecule type" value="Genomic_DNA"/>
</dbReference>
<dbReference type="RefSeq" id="WP_319612801.1">
    <property type="nucleotide sequence ID" value="NZ_JAWXYB010000018.1"/>
</dbReference>
<name>A0AAW9DMI2_ACIAO</name>
<keyword evidence="2" id="KW-1185">Reference proteome</keyword>
<protein>
    <submittedName>
        <fullName evidence="1">Uncharacterized protein</fullName>
    </submittedName>
</protein>
<sequence>MHTRSRREFSIAEDLSMEQLVWATGGTGATADSGAPRAGRPPAVDILTNVREAAPTAAALARIVWATTR</sequence>
<comment type="caution">
    <text evidence="1">The sequence shown here is derived from an EMBL/GenBank/DDBJ whole genome shotgun (WGS) entry which is preliminary data.</text>
</comment>
<evidence type="ECO:0000313" key="1">
    <source>
        <dbReference type="EMBL" id="MDX5929809.1"/>
    </source>
</evidence>
<dbReference type="AlphaFoldDB" id="A0AAW9DMI2"/>
<accession>A0AAW9DMI2</accession>
<evidence type="ECO:0000313" key="2">
    <source>
        <dbReference type="Proteomes" id="UP001279553"/>
    </source>
</evidence>
<organism evidence="1 2">
    <name type="scientific">Acidiphilium acidophilum</name>
    <name type="common">Thiobacillus acidophilus</name>
    <dbReference type="NCBI Taxonomy" id="76588"/>
    <lineage>
        <taxon>Bacteria</taxon>
        <taxon>Pseudomonadati</taxon>
        <taxon>Pseudomonadota</taxon>
        <taxon>Alphaproteobacteria</taxon>
        <taxon>Acetobacterales</taxon>
        <taxon>Acidocellaceae</taxon>
        <taxon>Acidiphilium</taxon>
    </lineage>
</organism>
<reference evidence="1 2" key="1">
    <citation type="submission" date="2023-11" db="EMBL/GenBank/DDBJ databases">
        <title>MicrobeMod: A computational toolkit for identifying prokaryotic methylation and restriction-modification with nanopore sequencing.</title>
        <authorList>
            <person name="Crits-Christoph A."/>
            <person name="Kang S.C."/>
            <person name="Lee H."/>
            <person name="Ostrov N."/>
        </authorList>
    </citation>
    <scope>NUCLEOTIDE SEQUENCE [LARGE SCALE GENOMIC DNA]</scope>
    <source>
        <strain evidence="1 2">DSMZ 700</strain>
    </source>
</reference>
<proteinExistence type="predicted"/>
<dbReference type="Proteomes" id="UP001279553">
    <property type="component" value="Unassembled WGS sequence"/>
</dbReference>
<gene>
    <name evidence="1" type="ORF">SIL87_03420</name>
</gene>